<evidence type="ECO:0000313" key="2">
    <source>
        <dbReference type="Proteomes" id="UP000092695"/>
    </source>
</evidence>
<gene>
    <name evidence="1" type="ORF">BA177_01025</name>
</gene>
<dbReference type="KEGG" id="woc:BA177_01025"/>
<protein>
    <recommendedName>
        <fullName evidence="3">DUF2857 domain-containing protein</fullName>
    </recommendedName>
</protein>
<sequence length="195" mass="22437">MRYLNPETQLNQSLIGYVLRCSATKSVKALTTMGIEPEDLRDFLQLNGEDLARLAMVNEPLFKIQFDQALWRRKKSAVLQSGADRELRDALIAAGAPRAMIERWWPMRHEVYAYLRRSWGSCGTGRPRVATESEEDRLWREWSAIAAGRAFETLGARDYLELHRRTDIDLGVCWSTTNRWISDGHPGRSERRVGT</sequence>
<organism evidence="1 2">
    <name type="scientific">Woeseia oceani</name>
    <dbReference type="NCBI Taxonomy" id="1548547"/>
    <lineage>
        <taxon>Bacteria</taxon>
        <taxon>Pseudomonadati</taxon>
        <taxon>Pseudomonadota</taxon>
        <taxon>Gammaproteobacteria</taxon>
        <taxon>Woeseiales</taxon>
        <taxon>Woeseiaceae</taxon>
        <taxon>Woeseia</taxon>
    </lineage>
</organism>
<dbReference type="Pfam" id="PF11198">
    <property type="entry name" value="DUF2857"/>
    <property type="match status" value="1"/>
</dbReference>
<accession>A0A193LC65</accession>
<evidence type="ECO:0000313" key="1">
    <source>
        <dbReference type="EMBL" id="ANO49989.1"/>
    </source>
</evidence>
<dbReference type="RefSeq" id="WP_068611951.1">
    <property type="nucleotide sequence ID" value="NZ_CP016268.1"/>
</dbReference>
<dbReference type="InterPro" id="IPR021364">
    <property type="entry name" value="DUF2857"/>
</dbReference>
<proteinExistence type="predicted"/>
<dbReference type="Proteomes" id="UP000092695">
    <property type="component" value="Chromosome"/>
</dbReference>
<reference evidence="1 2" key="1">
    <citation type="submission" date="2016-06" db="EMBL/GenBank/DDBJ databases">
        <title>Complete genome sequence of a deep-branching marine Gamma Proteobacterium Woeseia oceani type strain XK5.</title>
        <authorList>
            <person name="Mu D."/>
            <person name="Du Z."/>
        </authorList>
    </citation>
    <scope>NUCLEOTIDE SEQUENCE [LARGE SCALE GENOMIC DNA]</scope>
    <source>
        <strain evidence="1 2">XK5</strain>
    </source>
</reference>
<name>A0A193LC65_9GAMM</name>
<keyword evidence="2" id="KW-1185">Reference proteome</keyword>
<dbReference type="STRING" id="1548547.BA177_01025"/>
<dbReference type="EMBL" id="CP016268">
    <property type="protein sequence ID" value="ANO49989.1"/>
    <property type="molecule type" value="Genomic_DNA"/>
</dbReference>
<dbReference type="AlphaFoldDB" id="A0A193LC65"/>
<evidence type="ECO:0008006" key="3">
    <source>
        <dbReference type="Google" id="ProtNLM"/>
    </source>
</evidence>
<dbReference type="OrthoDB" id="6080182at2"/>